<gene>
    <name evidence="6" type="primary">gcvPB</name>
    <name evidence="9" type="ORF">XJ44_00975</name>
</gene>
<comment type="cofactor">
    <cofactor evidence="1 6">
        <name>pyridoxal 5'-phosphate</name>
        <dbReference type="ChEBI" id="CHEBI:597326"/>
    </cofactor>
</comment>
<evidence type="ECO:0000256" key="2">
    <source>
        <dbReference type="ARBA" id="ARBA00003788"/>
    </source>
</evidence>
<protein>
    <recommendedName>
        <fullName evidence="6">Probable glycine dehydrogenase (decarboxylating) subunit 2</fullName>
        <ecNumber evidence="6">1.4.4.2</ecNumber>
    </recommendedName>
    <alternativeName>
        <fullName evidence="6">Glycine cleavage system P-protein subunit 2</fullName>
    </alternativeName>
    <alternativeName>
        <fullName evidence="6">Glycine decarboxylase subunit 2</fullName>
    </alternativeName>
    <alternativeName>
        <fullName evidence="6">Glycine dehydrogenase (aminomethyl-transferring) subunit 2</fullName>
    </alternativeName>
</protein>
<evidence type="ECO:0000256" key="6">
    <source>
        <dbReference type="HAMAP-Rule" id="MF_00713"/>
    </source>
</evidence>
<dbReference type="InterPro" id="IPR020581">
    <property type="entry name" value="GDC_P"/>
</dbReference>
<dbReference type="RefSeq" id="WP_077197777.1">
    <property type="nucleotide sequence ID" value="NZ_LBFC01000003.1"/>
</dbReference>
<dbReference type="InterPro" id="IPR015424">
    <property type="entry name" value="PyrdxlP-dep_Trfase"/>
</dbReference>
<evidence type="ECO:0000259" key="7">
    <source>
        <dbReference type="Pfam" id="PF02347"/>
    </source>
</evidence>
<dbReference type="Gene3D" id="3.90.1150.10">
    <property type="entry name" value="Aspartate Aminotransferase, domain 1"/>
    <property type="match status" value="1"/>
</dbReference>
<dbReference type="InterPro" id="IPR049315">
    <property type="entry name" value="GDC-P_N"/>
</dbReference>
<dbReference type="InterPro" id="IPR015422">
    <property type="entry name" value="PyrdxlP-dep_Trfase_small"/>
</dbReference>
<keyword evidence="3 6" id="KW-0663">Pyridoxal phosphate</keyword>
<evidence type="ECO:0000259" key="8">
    <source>
        <dbReference type="Pfam" id="PF21478"/>
    </source>
</evidence>
<feature type="modified residue" description="N6-(pyridoxal phosphate)lysine" evidence="6">
    <location>
        <position position="266"/>
    </location>
</feature>
<dbReference type="HAMAP" id="MF_00713">
    <property type="entry name" value="GcvPB"/>
    <property type="match status" value="1"/>
</dbReference>
<evidence type="ECO:0000256" key="3">
    <source>
        <dbReference type="ARBA" id="ARBA00022898"/>
    </source>
</evidence>
<evidence type="ECO:0000256" key="1">
    <source>
        <dbReference type="ARBA" id="ARBA00001933"/>
    </source>
</evidence>
<reference evidence="9 10" key="1">
    <citation type="submission" date="2015-06" db="EMBL/GenBank/DDBJ databases">
        <title>Genome sequencing of Thermotogales isolates from hydrothermal vents.</title>
        <authorList>
            <person name="Haverkamp T.H."/>
            <person name="Kublanov I.V."/>
            <person name="Nesbo C.L."/>
        </authorList>
    </citation>
    <scope>NUCLEOTIDE SEQUENCE [LARGE SCALE GENOMIC DNA]</scope>
    <source>
        <strain evidence="10">ik275mar</strain>
    </source>
</reference>
<comment type="caution">
    <text evidence="9">The sequence shown here is derived from an EMBL/GenBank/DDBJ whole genome shotgun (WGS) entry which is preliminary data.</text>
</comment>
<dbReference type="PANTHER" id="PTHR11773">
    <property type="entry name" value="GLYCINE DEHYDROGENASE, DECARBOXYLATING"/>
    <property type="match status" value="1"/>
</dbReference>
<evidence type="ECO:0000256" key="4">
    <source>
        <dbReference type="ARBA" id="ARBA00023002"/>
    </source>
</evidence>
<feature type="domain" description="Glycine dehydrogenase C-terminal" evidence="8">
    <location>
        <begin position="347"/>
        <end position="447"/>
    </location>
</feature>
<evidence type="ECO:0000256" key="5">
    <source>
        <dbReference type="ARBA" id="ARBA00049026"/>
    </source>
</evidence>
<dbReference type="GO" id="GO:0004375">
    <property type="term" value="F:glycine dehydrogenase (decarboxylating) activity"/>
    <property type="evidence" value="ECO:0007669"/>
    <property type="project" value="UniProtKB-EC"/>
</dbReference>
<dbReference type="Pfam" id="PF02347">
    <property type="entry name" value="GDC-P"/>
    <property type="match status" value="1"/>
</dbReference>
<dbReference type="Gene3D" id="3.40.640.10">
    <property type="entry name" value="Type I PLP-dependent aspartate aminotransferase-like (Major domain)"/>
    <property type="match status" value="1"/>
</dbReference>
<dbReference type="InterPro" id="IPR049316">
    <property type="entry name" value="GDC-P_C"/>
</dbReference>
<dbReference type="Pfam" id="PF21478">
    <property type="entry name" value="GcvP2_C"/>
    <property type="match status" value="1"/>
</dbReference>
<sequence length="482" mass="54099">MTTIFEMSKKGRIAFKIPNNNIKDYEFDFPEHLLRKTSPRLPQVSELDVVRHYTNLAAKNYSVDVGFYPLGSCTMKYNPKINEKIANDEHFSMIHPFQPMETAQGALQLMYELKEMLCEISGMDDMTLVPSAGAHGELTGMLIARAYHLSRGDTKRKKAIVPDSAHGTNPASARMAGFEVIEIKSGPDGRVDLNELKKHLDEEVAVLLLTNPNTLGLFEKDIIKIAEMVHEKGALLYYDGANLNAILGRTRPGDMGFDIVHLNLHKTFSTPHGMGGPGSGPVGVKKHLSKFLPVPEIIKENNTYKLNYSKPESIGFIRSFFGNFSVLVRTYTYIKTMGKEGLKKVGQMAVLNANYLRKKVSKIMDIAYPGLCMHEFVSTCEKLTKETGVKALDIAKRLLDYGIHAPTMYFPLIVHEDFMIEPTETESKDTLDEFAKILGKIFEEAKQNPELVKNAPYTTPIRRLDEATASRKPIVKFNFEGE</sequence>
<keyword evidence="4 6" id="KW-0560">Oxidoreductase</keyword>
<dbReference type="CDD" id="cd00613">
    <property type="entry name" value="GDC-P"/>
    <property type="match status" value="1"/>
</dbReference>
<comment type="function">
    <text evidence="2 6">The glycine cleavage system catalyzes the degradation of glycine. The P protein binds the alpha-amino group of glycine through its pyridoxal phosphate cofactor; CO(2) is released and the remaining methylamine moiety is then transferred to the lipoamide cofactor of the H protein.</text>
</comment>
<proteinExistence type="inferred from homology"/>
<evidence type="ECO:0000313" key="10">
    <source>
        <dbReference type="Proteomes" id="UP000242616"/>
    </source>
</evidence>
<accession>A0ABX3IL08</accession>
<dbReference type="NCBIfam" id="NF003346">
    <property type="entry name" value="PRK04366.1"/>
    <property type="match status" value="1"/>
</dbReference>
<dbReference type="InterPro" id="IPR015421">
    <property type="entry name" value="PyrdxlP-dep_Trfase_major"/>
</dbReference>
<dbReference type="Gene3D" id="6.20.440.10">
    <property type="match status" value="1"/>
</dbReference>
<comment type="similarity">
    <text evidence="6">Belongs to the GcvP family. C-terminal subunit subfamily.</text>
</comment>
<dbReference type="PANTHER" id="PTHR11773:SF1">
    <property type="entry name" value="GLYCINE DEHYDROGENASE (DECARBOXYLATING), MITOCHONDRIAL"/>
    <property type="match status" value="1"/>
</dbReference>
<dbReference type="EC" id="1.4.4.2" evidence="6"/>
<dbReference type="Proteomes" id="UP000242616">
    <property type="component" value="Unassembled WGS sequence"/>
</dbReference>
<keyword evidence="10" id="KW-1185">Reference proteome</keyword>
<name>A0ABX3IL08_9BACT</name>
<feature type="domain" description="Glycine cleavage system P-protein N-terminal" evidence="7">
    <location>
        <begin position="28"/>
        <end position="293"/>
    </location>
</feature>
<organism evidence="9 10">
    <name type="scientific">Thermosipho affectus</name>
    <dbReference type="NCBI Taxonomy" id="660294"/>
    <lineage>
        <taxon>Bacteria</taxon>
        <taxon>Thermotogati</taxon>
        <taxon>Thermotogota</taxon>
        <taxon>Thermotogae</taxon>
        <taxon>Thermotogales</taxon>
        <taxon>Fervidobacteriaceae</taxon>
        <taxon>Thermosipho</taxon>
    </lineage>
</organism>
<evidence type="ECO:0000313" key="9">
    <source>
        <dbReference type="EMBL" id="ONN27979.1"/>
    </source>
</evidence>
<dbReference type="InterPro" id="IPR023012">
    <property type="entry name" value="GcvPB"/>
</dbReference>
<comment type="catalytic activity">
    <reaction evidence="5 6">
        <text>N(6)-[(R)-lipoyl]-L-lysyl-[glycine-cleavage complex H protein] + glycine + H(+) = N(6)-[(R)-S(8)-aminomethyldihydrolipoyl]-L-lysyl-[glycine-cleavage complex H protein] + CO2</text>
        <dbReference type="Rhea" id="RHEA:24304"/>
        <dbReference type="Rhea" id="RHEA-COMP:10494"/>
        <dbReference type="Rhea" id="RHEA-COMP:10495"/>
        <dbReference type="ChEBI" id="CHEBI:15378"/>
        <dbReference type="ChEBI" id="CHEBI:16526"/>
        <dbReference type="ChEBI" id="CHEBI:57305"/>
        <dbReference type="ChEBI" id="CHEBI:83099"/>
        <dbReference type="ChEBI" id="CHEBI:83143"/>
        <dbReference type="EC" id="1.4.4.2"/>
    </reaction>
</comment>
<dbReference type="SUPFAM" id="SSF53383">
    <property type="entry name" value="PLP-dependent transferases"/>
    <property type="match status" value="1"/>
</dbReference>
<comment type="subunit">
    <text evidence="6">The glycine cleavage system is composed of four proteins: P, T, L and H. In this organism, the P 'protein' is a heterodimer of two subunits.</text>
</comment>
<dbReference type="EMBL" id="LBFC01000003">
    <property type="protein sequence ID" value="ONN27979.1"/>
    <property type="molecule type" value="Genomic_DNA"/>
</dbReference>